<sequence>MYLCLIVLPSRYRICLVANAIRLGQRSPFLWLRSISSYLLLTPGVHIRLAFFPIVAKKKKKKKLSDLSPSSILNQRSKFKWVQN</sequence>
<feature type="transmembrane region" description="Helical" evidence="1">
    <location>
        <begin position="35"/>
        <end position="56"/>
    </location>
</feature>
<evidence type="ECO:0000313" key="2">
    <source>
        <dbReference type="EMBL" id="KAE8137516.1"/>
    </source>
</evidence>
<gene>
    <name evidence="2" type="ORF">BDV38DRAFT_246942</name>
</gene>
<accession>A0A5N6SS57</accession>
<reference evidence="2 3" key="1">
    <citation type="submission" date="2019-04" db="EMBL/GenBank/DDBJ databases">
        <title>Friends and foes A comparative genomics study of 23 Aspergillus species from section Flavi.</title>
        <authorList>
            <consortium name="DOE Joint Genome Institute"/>
            <person name="Kjaerbolling I."/>
            <person name="Vesth T."/>
            <person name="Frisvad J.C."/>
            <person name="Nybo J.L."/>
            <person name="Theobald S."/>
            <person name="Kildgaard S."/>
            <person name="Isbrandt T."/>
            <person name="Kuo A."/>
            <person name="Sato A."/>
            <person name="Lyhne E.K."/>
            <person name="Kogle M.E."/>
            <person name="Wiebenga A."/>
            <person name="Kun R.S."/>
            <person name="Lubbers R.J."/>
            <person name="Makela M.R."/>
            <person name="Barry K."/>
            <person name="Chovatia M."/>
            <person name="Clum A."/>
            <person name="Daum C."/>
            <person name="Haridas S."/>
            <person name="He G."/>
            <person name="LaButti K."/>
            <person name="Lipzen A."/>
            <person name="Mondo S."/>
            <person name="Riley R."/>
            <person name="Salamov A."/>
            <person name="Simmons B.A."/>
            <person name="Magnuson J.K."/>
            <person name="Henrissat B."/>
            <person name="Mortensen U.H."/>
            <person name="Larsen T.O."/>
            <person name="Devries R.P."/>
            <person name="Grigoriev I.V."/>
            <person name="Machida M."/>
            <person name="Baker S.E."/>
            <person name="Andersen M.R."/>
        </authorList>
    </citation>
    <scope>NUCLEOTIDE SEQUENCE [LARGE SCALE GENOMIC DNA]</scope>
    <source>
        <strain evidence="2 3">CBS 117625</strain>
    </source>
</reference>
<keyword evidence="1" id="KW-1133">Transmembrane helix</keyword>
<dbReference type="AlphaFoldDB" id="A0A5N6SS57"/>
<name>A0A5N6SS57_ASPPS</name>
<organism evidence="2 3">
    <name type="scientific">Aspergillus pseudotamarii</name>
    <dbReference type="NCBI Taxonomy" id="132259"/>
    <lineage>
        <taxon>Eukaryota</taxon>
        <taxon>Fungi</taxon>
        <taxon>Dikarya</taxon>
        <taxon>Ascomycota</taxon>
        <taxon>Pezizomycotina</taxon>
        <taxon>Eurotiomycetes</taxon>
        <taxon>Eurotiomycetidae</taxon>
        <taxon>Eurotiales</taxon>
        <taxon>Aspergillaceae</taxon>
        <taxon>Aspergillus</taxon>
        <taxon>Aspergillus subgen. Circumdati</taxon>
    </lineage>
</organism>
<dbReference type="EMBL" id="ML743577">
    <property type="protein sequence ID" value="KAE8137516.1"/>
    <property type="molecule type" value="Genomic_DNA"/>
</dbReference>
<evidence type="ECO:0000256" key="1">
    <source>
        <dbReference type="SAM" id="Phobius"/>
    </source>
</evidence>
<proteinExistence type="predicted"/>
<dbReference type="RefSeq" id="XP_031913579.1">
    <property type="nucleotide sequence ID" value="XM_032054609.1"/>
</dbReference>
<dbReference type="Proteomes" id="UP000325672">
    <property type="component" value="Unassembled WGS sequence"/>
</dbReference>
<dbReference type="GeneID" id="43638819"/>
<evidence type="ECO:0000313" key="3">
    <source>
        <dbReference type="Proteomes" id="UP000325672"/>
    </source>
</evidence>
<protein>
    <submittedName>
        <fullName evidence="2">Uncharacterized protein</fullName>
    </submittedName>
</protein>
<keyword evidence="3" id="KW-1185">Reference proteome</keyword>
<keyword evidence="1" id="KW-0812">Transmembrane</keyword>
<keyword evidence="1" id="KW-0472">Membrane</keyword>